<keyword evidence="2" id="KW-0472">Membrane</keyword>
<organism evidence="3 4">
    <name type="scientific">Schizopora paradoxa</name>
    <dbReference type="NCBI Taxonomy" id="27342"/>
    <lineage>
        <taxon>Eukaryota</taxon>
        <taxon>Fungi</taxon>
        <taxon>Dikarya</taxon>
        <taxon>Basidiomycota</taxon>
        <taxon>Agaricomycotina</taxon>
        <taxon>Agaricomycetes</taxon>
        <taxon>Hymenochaetales</taxon>
        <taxon>Schizoporaceae</taxon>
        <taxon>Schizopora</taxon>
    </lineage>
</organism>
<dbReference type="AlphaFoldDB" id="A0A0H2RJ51"/>
<protein>
    <submittedName>
        <fullName evidence="3">Uncharacterized protein</fullName>
    </submittedName>
</protein>
<accession>A0A0H2RJ51</accession>
<name>A0A0H2RJ51_9AGAM</name>
<keyword evidence="2" id="KW-0812">Transmembrane</keyword>
<dbReference type="Proteomes" id="UP000053477">
    <property type="component" value="Unassembled WGS sequence"/>
</dbReference>
<dbReference type="EMBL" id="KQ085995">
    <property type="protein sequence ID" value="KLO11657.1"/>
    <property type="molecule type" value="Genomic_DNA"/>
</dbReference>
<keyword evidence="4" id="KW-1185">Reference proteome</keyword>
<evidence type="ECO:0000313" key="3">
    <source>
        <dbReference type="EMBL" id="KLO11657.1"/>
    </source>
</evidence>
<feature type="region of interest" description="Disordered" evidence="1">
    <location>
        <begin position="186"/>
        <end position="210"/>
    </location>
</feature>
<dbReference type="InParanoid" id="A0A0H2RJ51"/>
<reference evidence="3 4" key="1">
    <citation type="submission" date="2015-04" db="EMBL/GenBank/DDBJ databases">
        <title>Complete genome sequence of Schizopora paradoxa KUC8140, a cosmopolitan wood degrader in East Asia.</title>
        <authorList>
            <consortium name="DOE Joint Genome Institute"/>
            <person name="Min B."/>
            <person name="Park H."/>
            <person name="Jang Y."/>
            <person name="Kim J.-J."/>
            <person name="Kim K.H."/>
            <person name="Pangilinan J."/>
            <person name="Lipzen A."/>
            <person name="Riley R."/>
            <person name="Grigoriev I.V."/>
            <person name="Spatafora J.W."/>
            <person name="Choi I.-G."/>
        </authorList>
    </citation>
    <scope>NUCLEOTIDE SEQUENCE [LARGE SCALE GENOMIC DNA]</scope>
    <source>
        <strain evidence="3 4">KUC8140</strain>
    </source>
</reference>
<dbReference type="OrthoDB" id="3262885at2759"/>
<feature type="transmembrane region" description="Helical" evidence="2">
    <location>
        <begin position="85"/>
        <end position="108"/>
    </location>
</feature>
<feature type="transmembrane region" description="Helical" evidence="2">
    <location>
        <begin position="146"/>
        <end position="168"/>
    </location>
</feature>
<proteinExistence type="predicted"/>
<feature type="transmembrane region" description="Helical" evidence="2">
    <location>
        <begin position="12"/>
        <end position="32"/>
    </location>
</feature>
<evidence type="ECO:0000256" key="1">
    <source>
        <dbReference type="SAM" id="MobiDB-lite"/>
    </source>
</evidence>
<sequence>MAAQKSQRNAILQTAIILSVVYVGVPLVLHLFPDDHAQGEVVTSNVEAPQAGNEVSHSKAPLNITNILTGVTLILLAIRHTLEFIVLRIPLLLYVPLKHAYLVLAYIARTIARLLYPAVLPLIYGTQFATAFLLVPIAFLQKCIAFLYPVYVFVGAACTCGAILGLLARFTNSLILSNIFSISTHRPKQVPSHSSREVTSTSRGRLKKEK</sequence>
<evidence type="ECO:0000313" key="4">
    <source>
        <dbReference type="Proteomes" id="UP000053477"/>
    </source>
</evidence>
<feature type="compositionally biased region" description="Polar residues" evidence="1">
    <location>
        <begin position="191"/>
        <end position="203"/>
    </location>
</feature>
<feature type="transmembrane region" description="Helical" evidence="2">
    <location>
        <begin position="114"/>
        <end position="139"/>
    </location>
</feature>
<evidence type="ECO:0000256" key="2">
    <source>
        <dbReference type="SAM" id="Phobius"/>
    </source>
</evidence>
<gene>
    <name evidence="3" type="ORF">SCHPADRAFT_941880</name>
</gene>
<keyword evidence="2" id="KW-1133">Transmembrane helix</keyword>